<protein>
    <submittedName>
        <fullName evidence="2">Uncharacterized protein</fullName>
    </submittedName>
</protein>
<evidence type="ECO:0000313" key="3">
    <source>
        <dbReference type="Proteomes" id="UP000255168"/>
    </source>
</evidence>
<dbReference type="AlphaFoldDB" id="A0A375HV26"/>
<dbReference type="InterPro" id="IPR048868">
    <property type="entry name" value="OGG-like_put"/>
</dbReference>
<keyword evidence="2" id="KW-0614">Plasmid</keyword>
<name>A0A375HV26_9BURK</name>
<gene>
    <name evidence="2" type="ORF">CBM2607_P10008</name>
</gene>
<sequence>MPAHLRPHRQESFRWLSWIAGMVPATQLSAYFRKETTMPLSHPTPANSTPQVQPPIWVAQHVLERLLDPDHDPVDWIALSAIEWLERLKLPETSILEAAKQSGFPELYRPLNRYELLDFCARTDVPFKWRFAAMMAFGGRSRRKATGCALWACVPAIEALAKKLPTMTRRQAYRAFRYLIASAQLEGMGPSFFTKVMFFFGCSGAYILDQWLAKSILALNRANWTVGADGEPVFAIAADNYIRLVAASKPAAIDRTMTEDDYEKYCLAVESLVAVLGRKDGADTERWLFSQPQSAWRRFLAKLSWKRPDRRLSKPAPQPPSSVSRPIAARGDQASL</sequence>
<evidence type="ECO:0000313" key="2">
    <source>
        <dbReference type="EMBL" id="SPD62009.1"/>
    </source>
</evidence>
<dbReference type="EMBL" id="LT984808">
    <property type="protein sequence ID" value="SPD62009.1"/>
    <property type="molecule type" value="Genomic_DNA"/>
</dbReference>
<dbReference type="Proteomes" id="UP000255168">
    <property type="component" value="Plasmid III"/>
</dbReference>
<proteinExistence type="predicted"/>
<evidence type="ECO:0000256" key="1">
    <source>
        <dbReference type="SAM" id="MobiDB-lite"/>
    </source>
</evidence>
<organism evidence="2 3">
    <name type="scientific">Cupriavidus neocaledonicus</name>
    <dbReference type="NCBI Taxonomy" id="1040979"/>
    <lineage>
        <taxon>Bacteria</taxon>
        <taxon>Pseudomonadati</taxon>
        <taxon>Pseudomonadota</taxon>
        <taxon>Betaproteobacteria</taxon>
        <taxon>Burkholderiales</taxon>
        <taxon>Burkholderiaceae</taxon>
        <taxon>Cupriavidus</taxon>
    </lineage>
</organism>
<feature type="region of interest" description="Disordered" evidence="1">
    <location>
        <begin position="310"/>
        <end position="336"/>
    </location>
</feature>
<accession>A0A375HV26</accession>
<reference evidence="2 3" key="1">
    <citation type="submission" date="2018-01" db="EMBL/GenBank/DDBJ databases">
        <authorList>
            <person name="Clerissi C."/>
        </authorList>
    </citation>
    <scope>NUCLEOTIDE SEQUENCE [LARGE SCALE GENOMIC DNA]</scope>
    <source>
        <strain evidence="2">Cupriavidus taiwanensis STM 6160</strain>
        <plasmid evidence="3">iii</plasmid>
    </source>
</reference>
<geneLocation type="plasmid" evidence="3">
    <name>iii</name>
</geneLocation>
<dbReference type="Pfam" id="PF21790">
    <property type="entry name" value="OGG"/>
    <property type="match status" value="1"/>
</dbReference>